<sequence>MKVLDNYVDPKPSTWALQHNFITRLQHEDETIATYASELKKLSWNYELKCQNYQKSALESFLSTIYSKTYGNDIRTKTIQERDKSHFTKLLNIATSVEMGKSENFKMYVNSIIHVLHPHGQEVSHLLHYHLR</sequence>
<accession>A0A9P0CIA0</accession>
<reference evidence="1" key="1">
    <citation type="submission" date="2022-01" db="EMBL/GenBank/DDBJ databases">
        <authorList>
            <person name="King R."/>
        </authorList>
    </citation>
    <scope>NUCLEOTIDE SEQUENCE</scope>
</reference>
<organism evidence="1 2">
    <name type="scientific">Psylliodes chrysocephalus</name>
    <dbReference type="NCBI Taxonomy" id="3402493"/>
    <lineage>
        <taxon>Eukaryota</taxon>
        <taxon>Metazoa</taxon>
        <taxon>Ecdysozoa</taxon>
        <taxon>Arthropoda</taxon>
        <taxon>Hexapoda</taxon>
        <taxon>Insecta</taxon>
        <taxon>Pterygota</taxon>
        <taxon>Neoptera</taxon>
        <taxon>Endopterygota</taxon>
        <taxon>Coleoptera</taxon>
        <taxon>Polyphaga</taxon>
        <taxon>Cucujiformia</taxon>
        <taxon>Chrysomeloidea</taxon>
        <taxon>Chrysomelidae</taxon>
        <taxon>Galerucinae</taxon>
        <taxon>Alticini</taxon>
        <taxon>Psylliodes</taxon>
    </lineage>
</organism>
<evidence type="ECO:0000313" key="1">
    <source>
        <dbReference type="EMBL" id="CAH1099684.1"/>
    </source>
</evidence>
<dbReference type="Proteomes" id="UP001153636">
    <property type="component" value="Chromosome 1"/>
</dbReference>
<gene>
    <name evidence="1" type="ORF">PSYICH_LOCUS629</name>
</gene>
<keyword evidence="2" id="KW-1185">Reference proteome</keyword>
<evidence type="ECO:0000313" key="2">
    <source>
        <dbReference type="Proteomes" id="UP001153636"/>
    </source>
</evidence>
<name>A0A9P0CIA0_9CUCU</name>
<protein>
    <submittedName>
        <fullName evidence="1">Uncharacterized protein</fullName>
    </submittedName>
</protein>
<dbReference type="AlphaFoldDB" id="A0A9P0CIA0"/>
<dbReference type="EMBL" id="OV651813">
    <property type="protein sequence ID" value="CAH1099684.1"/>
    <property type="molecule type" value="Genomic_DNA"/>
</dbReference>
<dbReference type="OrthoDB" id="6770330at2759"/>
<proteinExistence type="predicted"/>